<feature type="active site" description="Proton acceptor" evidence="7">
    <location>
        <position position="133"/>
    </location>
</feature>
<feature type="region of interest" description="Disordered" evidence="9">
    <location>
        <begin position="43"/>
        <end position="69"/>
    </location>
</feature>
<evidence type="ECO:0000256" key="10">
    <source>
        <dbReference type="SAM" id="Phobius"/>
    </source>
</evidence>
<evidence type="ECO:0000256" key="5">
    <source>
        <dbReference type="ARBA" id="ARBA00022984"/>
    </source>
</evidence>
<evidence type="ECO:0000313" key="14">
    <source>
        <dbReference type="Proteomes" id="UP001141259"/>
    </source>
</evidence>
<evidence type="ECO:0000313" key="13">
    <source>
        <dbReference type="EMBL" id="MCS7483851.1"/>
    </source>
</evidence>
<keyword evidence="5" id="KW-0573">Peptidoglycan synthesis</keyword>
<accession>A0A9X2VWE8</accession>
<keyword evidence="10" id="KW-0812">Transmembrane</keyword>
<dbReference type="EMBL" id="JANYMP010000038">
    <property type="protein sequence ID" value="MCS7483851.1"/>
    <property type="molecule type" value="Genomic_DNA"/>
</dbReference>
<dbReference type="PANTHER" id="PTHR21581:SF33">
    <property type="entry name" value="D-ALANYL-D-ALANINE CARBOXYPEPTIDASE DACB"/>
    <property type="match status" value="1"/>
</dbReference>
<organism evidence="13 14">
    <name type="scientific">Umezawaea endophytica</name>
    <dbReference type="NCBI Taxonomy" id="1654476"/>
    <lineage>
        <taxon>Bacteria</taxon>
        <taxon>Bacillati</taxon>
        <taxon>Actinomycetota</taxon>
        <taxon>Actinomycetes</taxon>
        <taxon>Pseudonocardiales</taxon>
        <taxon>Pseudonocardiaceae</taxon>
        <taxon>Umezawaea</taxon>
    </lineage>
</organism>
<dbReference type="PANTHER" id="PTHR21581">
    <property type="entry name" value="D-ALANYL-D-ALANINE CARBOXYPEPTIDASE"/>
    <property type="match status" value="1"/>
</dbReference>
<keyword evidence="3 13" id="KW-0378">Hydrolase</keyword>
<reference evidence="13" key="1">
    <citation type="submission" date="2022-08" db="EMBL/GenBank/DDBJ databases">
        <authorList>
            <person name="Tistechok S."/>
            <person name="Samborskyy M."/>
            <person name="Roman I."/>
        </authorList>
    </citation>
    <scope>NUCLEOTIDE SEQUENCE</scope>
    <source>
        <strain evidence="13">DSM 103496</strain>
    </source>
</reference>
<dbReference type="GO" id="GO:0006508">
    <property type="term" value="P:proteolysis"/>
    <property type="evidence" value="ECO:0007669"/>
    <property type="project" value="InterPro"/>
</dbReference>
<dbReference type="GO" id="GO:0071555">
    <property type="term" value="P:cell wall organization"/>
    <property type="evidence" value="ECO:0007669"/>
    <property type="project" value="UniProtKB-KW"/>
</dbReference>
<feature type="transmembrane region" description="Helical" evidence="10">
    <location>
        <begin position="399"/>
        <end position="419"/>
    </location>
</feature>
<evidence type="ECO:0000256" key="8">
    <source>
        <dbReference type="RuleBase" id="RU004016"/>
    </source>
</evidence>
<dbReference type="RefSeq" id="WP_259629304.1">
    <property type="nucleotide sequence ID" value="NZ_JANYMP010000038.1"/>
</dbReference>
<keyword evidence="10" id="KW-0472">Membrane</keyword>
<feature type="chain" id="PRO_5040782126" evidence="11">
    <location>
        <begin position="24"/>
        <end position="444"/>
    </location>
</feature>
<dbReference type="SUPFAM" id="SSF56601">
    <property type="entry name" value="beta-lactamase/transpeptidase-like"/>
    <property type="match status" value="1"/>
</dbReference>
<evidence type="ECO:0000256" key="4">
    <source>
        <dbReference type="ARBA" id="ARBA00022960"/>
    </source>
</evidence>
<dbReference type="Proteomes" id="UP001141259">
    <property type="component" value="Unassembled WGS sequence"/>
</dbReference>
<dbReference type="GO" id="GO:0009252">
    <property type="term" value="P:peptidoglycan biosynthetic process"/>
    <property type="evidence" value="ECO:0007669"/>
    <property type="project" value="UniProtKB-KW"/>
</dbReference>
<evidence type="ECO:0000256" key="2">
    <source>
        <dbReference type="ARBA" id="ARBA00022729"/>
    </source>
</evidence>
<proteinExistence type="inferred from homology"/>
<evidence type="ECO:0000256" key="11">
    <source>
        <dbReference type="SAM" id="SignalP"/>
    </source>
</evidence>
<dbReference type="Pfam" id="PF00768">
    <property type="entry name" value="Peptidase_S11"/>
    <property type="match status" value="1"/>
</dbReference>
<name>A0A9X2VWE8_9PSEU</name>
<keyword evidence="14" id="KW-1185">Reference proteome</keyword>
<comment type="similarity">
    <text evidence="1 8">Belongs to the peptidase S11 family.</text>
</comment>
<evidence type="ECO:0000256" key="9">
    <source>
        <dbReference type="SAM" id="MobiDB-lite"/>
    </source>
</evidence>
<keyword evidence="6" id="KW-0961">Cell wall biogenesis/degradation</keyword>
<evidence type="ECO:0000259" key="12">
    <source>
        <dbReference type="Pfam" id="PF00768"/>
    </source>
</evidence>
<keyword evidence="4" id="KW-0133">Cell shape</keyword>
<evidence type="ECO:0000256" key="3">
    <source>
        <dbReference type="ARBA" id="ARBA00022801"/>
    </source>
</evidence>
<evidence type="ECO:0000256" key="1">
    <source>
        <dbReference type="ARBA" id="ARBA00007164"/>
    </source>
</evidence>
<dbReference type="InterPro" id="IPR001967">
    <property type="entry name" value="Peptidase_S11_N"/>
</dbReference>
<sequence length="444" mass="45823">MPSTVRRPALALVLSVCTLIASAALVSPIGTAQPAPVRVAQPANCENRVSPPPPVDTSEQVPDGMKPPSPLPVPETPVGGERLAECALVLPANAKPVPDGVTAASWVVADMDSGAVLAAYDPHGRQRPASVMKVLLAMVVAKELPLDTTVVATQEDVDQECTCVGLRDGGQYTVDQLMQALLMMSGNDVAHTLARRLGGVPSAVRKMNALAVELGALDTRAITPSGLDAPGTSTSAYDVALIFRAAMKYPEFAKAIGTPQINFPAPSGRGTIQVVNDNLLLGNYEGALGGRAGYTDDALNTYVGAAERGGKRLIVGLLRGTKQAAPIADQAVALLDYGFELQGSGDIGRLVDGAPQAKKKTTEPKPTETSVPGAPNGTGGDVNKLTAGKTPMEAAFGNVGLPVTGVAALGVLLGLVMYLRSLRAKKARARRNAEQEAKLAQLGL</sequence>
<dbReference type="InterPro" id="IPR012338">
    <property type="entry name" value="Beta-lactam/transpept-like"/>
</dbReference>
<protein>
    <submittedName>
        <fullName evidence="13">Serine hydrolase</fullName>
    </submittedName>
</protein>
<dbReference type="InterPro" id="IPR018044">
    <property type="entry name" value="Peptidase_S11"/>
</dbReference>
<dbReference type="PRINTS" id="PR00725">
    <property type="entry name" value="DADACBPTASE1"/>
</dbReference>
<dbReference type="Gene3D" id="3.40.710.10">
    <property type="entry name" value="DD-peptidase/beta-lactamase superfamily"/>
    <property type="match status" value="1"/>
</dbReference>
<dbReference type="GO" id="GO:0009002">
    <property type="term" value="F:serine-type D-Ala-D-Ala carboxypeptidase activity"/>
    <property type="evidence" value="ECO:0007669"/>
    <property type="project" value="InterPro"/>
</dbReference>
<feature type="region of interest" description="Disordered" evidence="9">
    <location>
        <begin position="350"/>
        <end position="385"/>
    </location>
</feature>
<keyword evidence="10" id="KW-1133">Transmembrane helix</keyword>
<feature type="signal peptide" evidence="11">
    <location>
        <begin position="1"/>
        <end position="23"/>
    </location>
</feature>
<feature type="active site" evidence="7">
    <location>
        <position position="185"/>
    </location>
</feature>
<dbReference type="GO" id="GO:0008360">
    <property type="term" value="P:regulation of cell shape"/>
    <property type="evidence" value="ECO:0007669"/>
    <property type="project" value="UniProtKB-KW"/>
</dbReference>
<comment type="caution">
    <text evidence="13">The sequence shown here is derived from an EMBL/GenBank/DDBJ whole genome shotgun (WGS) entry which is preliminary data.</text>
</comment>
<dbReference type="AlphaFoldDB" id="A0A9X2VWE8"/>
<feature type="active site" description="Acyl-ester intermediate" evidence="7">
    <location>
        <position position="130"/>
    </location>
</feature>
<keyword evidence="2 11" id="KW-0732">Signal</keyword>
<evidence type="ECO:0000256" key="7">
    <source>
        <dbReference type="PIRSR" id="PIRSR618044-1"/>
    </source>
</evidence>
<evidence type="ECO:0000256" key="6">
    <source>
        <dbReference type="ARBA" id="ARBA00023316"/>
    </source>
</evidence>
<gene>
    <name evidence="13" type="ORF">NZH93_44045</name>
</gene>
<feature type="domain" description="Peptidase S11 D-alanyl-D-alanine carboxypeptidase A N-terminal" evidence="12">
    <location>
        <begin position="98"/>
        <end position="315"/>
    </location>
</feature>